<gene>
    <name evidence="1" type="ORF">H4Q32_024266</name>
</gene>
<keyword evidence="2" id="KW-1185">Reference proteome</keyword>
<sequence>MLTLLLLQRIQSCCSIRSIEPGFLRAFLRPWRLLNAYFITSSETKAFWRTSSRTQGSQSACRLDTTLRPMAKTERKIQELGRYLRSYCHNDQHSWSRFLLWAEYSLSEKDHHRAYTISVCLNQRSVPPPALQEAESPLYRSLYHPRGRSTKSPISWASLQGPPGPLNVLGMSSCLGINECHTVVHSIMLVTKLGQSMSVSPPLITDDDGPSLGMVSNKWNQFPSGPPFN</sequence>
<proteinExistence type="predicted"/>
<organism evidence="1 2">
    <name type="scientific">Labeo rohita</name>
    <name type="common">Indian major carp</name>
    <name type="synonym">Cyprinus rohita</name>
    <dbReference type="NCBI Taxonomy" id="84645"/>
    <lineage>
        <taxon>Eukaryota</taxon>
        <taxon>Metazoa</taxon>
        <taxon>Chordata</taxon>
        <taxon>Craniata</taxon>
        <taxon>Vertebrata</taxon>
        <taxon>Euteleostomi</taxon>
        <taxon>Actinopterygii</taxon>
        <taxon>Neopterygii</taxon>
        <taxon>Teleostei</taxon>
        <taxon>Ostariophysi</taxon>
        <taxon>Cypriniformes</taxon>
        <taxon>Cyprinidae</taxon>
        <taxon>Labeoninae</taxon>
        <taxon>Labeonini</taxon>
        <taxon>Labeo</taxon>
    </lineage>
</organism>
<accession>A0ABQ8LYG7</accession>
<reference evidence="1 2" key="1">
    <citation type="submission" date="2022-01" db="EMBL/GenBank/DDBJ databases">
        <title>A high-quality chromosome-level genome assembly of rohu carp, Labeo rohita.</title>
        <authorList>
            <person name="Arick M.A. II"/>
            <person name="Hsu C.-Y."/>
            <person name="Magbanua Z."/>
            <person name="Pechanova O."/>
            <person name="Grover C."/>
            <person name="Miller E."/>
            <person name="Thrash A."/>
            <person name="Ezzel L."/>
            <person name="Alam S."/>
            <person name="Benzie J."/>
            <person name="Hamilton M."/>
            <person name="Karsi A."/>
            <person name="Lawrence M.L."/>
            <person name="Peterson D.G."/>
        </authorList>
    </citation>
    <scope>NUCLEOTIDE SEQUENCE [LARGE SCALE GENOMIC DNA]</scope>
    <source>
        <strain evidence="2">BAU-BD-2019</strain>
        <tissue evidence="1">Blood</tissue>
    </source>
</reference>
<name>A0ABQ8LYG7_LABRO</name>
<evidence type="ECO:0000313" key="2">
    <source>
        <dbReference type="Proteomes" id="UP000830375"/>
    </source>
</evidence>
<dbReference type="Proteomes" id="UP000830375">
    <property type="component" value="Unassembled WGS sequence"/>
</dbReference>
<comment type="caution">
    <text evidence="1">The sequence shown here is derived from an EMBL/GenBank/DDBJ whole genome shotgun (WGS) entry which is preliminary data.</text>
</comment>
<dbReference type="EMBL" id="JACTAM010000016">
    <property type="protein sequence ID" value="KAI2655670.1"/>
    <property type="molecule type" value="Genomic_DNA"/>
</dbReference>
<evidence type="ECO:0000313" key="1">
    <source>
        <dbReference type="EMBL" id="KAI2655670.1"/>
    </source>
</evidence>
<protein>
    <submittedName>
        <fullName evidence="1">TBC1 domain family member 3B</fullName>
    </submittedName>
</protein>